<keyword evidence="14" id="KW-1185">Reference proteome</keyword>
<keyword evidence="4 10" id="KW-1133">Transmembrane helix</keyword>
<dbReference type="SMART" id="SM00409">
    <property type="entry name" value="IG"/>
    <property type="match status" value="1"/>
</dbReference>
<proteinExistence type="inferred from homology"/>
<dbReference type="PANTHER" id="PTHR46608">
    <property type="entry name" value="T-CELL IMMUNOGLOBULIN AND MUCIN DOMAIN-CONTAINING PROTEIN 4"/>
    <property type="match status" value="1"/>
</dbReference>
<feature type="signal peptide" evidence="11">
    <location>
        <begin position="1"/>
        <end position="17"/>
    </location>
</feature>
<dbReference type="PANTHER" id="PTHR46608:SF3">
    <property type="entry name" value="T-CELL IMMUNOGLOBULIN AND MUCIN DOMAIN-CONTAINING PROTEIN 4"/>
    <property type="match status" value="1"/>
</dbReference>
<feature type="transmembrane region" description="Helical" evidence="10">
    <location>
        <begin position="153"/>
        <end position="174"/>
    </location>
</feature>
<dbReference type="Proteomes" id="UP000298787">
    <property type="component" value="Chromosome 15"/>
</dbReference>
<keyword evidence="2 10" id="KW-0812">Transmembrane</keyword>
<dbReference type="FunFam" id="2.60.40.10:FF:000774">
    <property type="entry name" value="Hepatitis A virus cellular receptor 1"/>
    <property type="match status" value="1"/>
</dbReference>
<evidence type="ECO:0000256" key="6">
    <source>
        <dbReference type="ARBA" id="ARBA00023157"/>
    </source>
</evidence>
<keyword evidence="5 10" id="KW-0472">Membrane</keyword>
<keyword evidence="7" id="KW-0325">Glycoprotein</keyword>
<sequence>MKIVLLIAFLTVGECGGSPVVGYEGQNVTLSCKYDIKYHKPQSICWGRGDLPLLGCNNQLISTDGYKVKERVSSRYQLLGRLDEGDVSLTILNLTDSDAGWYGCRVDIPGWFNDEKHHIDLNIKGGQQTSTETIITSSTNSERTGRGPHSVPVVLVGALFGLIALTTAVGVVIMGRKWRQLNKIPTHQHQVNSSIRFHSVQLQSRGLAEENIYQIDGGSDVAGNGQFVQRLCVRHLLCALRLVSAFTRDEDEETTHHAE</sequence>
<dbReference type="InterPro" id="IPR007110">
    <property type="entry name" value="Ig-like_dom"/>
</dbReference>
<evidence type="ECO:0000256" key="8">
    <source>
        <dbReference type="ARBA" id="ARBA00023319"/>
    </source>
</evidence>
<dbReference type="GO" id="GO:0060097">
    <property type="term" value="P:cytoskeletal rearrangement involved in phagocytosis, engulfment"/>
    <property type="evidence" value="ECO:0007669"/>
    <property type="project" value="TreeGrafter"/>
</dbReference>
<keyword evidence="13" id="KW-0675">Receptor</keyword>
<keyword evidence="6" id="KW-1015">Disulfide bond</keyword>
<keyword evidence="3 11" id="KW-0732">Signal</keyword>
<feature type="chain" id="PRO_5020477232" evidence="11">
    <location>
        <begin position="18"/>
        <end position="259"/>
    </location>
</feature>
<evidence type="ECO:0000256" key="1">
    <source>
        <dbReference type="ARBA" id="ARBA00004479"/>
    </source>
</evidence>
<dbReference type="InterPro" id="IPR003599">
    <property type="entry name" value="Ig_sub"/>
</dbReference>
<accession>A0A4U5V639</accession>
<evidence type="ECO:0000256" key="5">
    <source>
        <dbReference type="ARBA" id="ARBA00023136"/>
    </source>
</evidence>
<name>A0A4U5V639_COLLU</name>
<evidence type="ECO:0000313" key="14">
    <source>
        <dbReference type="Proteomes" id="UP000298787"/>
    </source>
</evidence>
<evidence type="ECO:0000259" key="12">
    <source>
        <dbReference type="PROSITE" id="PS50835"/>
    </source>
</evidence>
<evidence type="ECO:0000256" key="10">
    <source>
        <dbReference type="SAM" id="Phobius"/>
    </source>
</evidence>
<protein>
    <submittedName>
        <fullName evidence="13">Hepatitis A virus cellular receptor 1-like protein</fullName>
    </submittedName>
</protein>
<dbReference type="GO" id="GO:0016020">
    <property type="term" value="C:membrane"/>
    <property type="evidence" value="ECO:0007669"/>
    <property type="project" value="UniProtKB-SubCell"/>
</dbReference>
<dbReference type="AlphaFoldDB" id="A0A4U5V639"/>
<dbReference type="EMBL" id="CM014092">
    <property type="protein sequence ID" value="TKS83374.1"/>
    <property type="molecule type" value="Genomic_DNA"/>
</dbReference>
<evidence type="ECO:0000256" key="4">
    <source>
        <dbReference type="ARBA" id="ARBA00022989"/>
    </source>
</evidence>
<evidence type="ECO:0000256" key="9">
    <source>
        <dbReference type="ARBA" id="ARBA00038203"/>
    </source>
</evidence>
<dbReference type="STRING" id="240159.A0A4U5V639"/>
<dbReference type="GO" id="GO:0001786">
    <property type="term" value="F:phosphatidylserine binding"/>
    <property type="evidence" value="ECO:0007669"/>
    <property type="project" value="TreeGrafter"/>
</dbReference>
<evidence type="ECO:0000256" key="2">
    <source>
        <dbReference type="ARBA" id="ARBA00022692"/>
    </source>
</evidence>
<comment type="similarity">
    <text evidence="9">Belongs to the immunoglobulin superfamily. TIM family.</text>
</comment>
<dbReference type="InterPro" id="IPR013106">
    <property type="entry name" value="Ig_V-set"/>
</dbReference>
<dbReference type="PROSITE" id="PS50835">
    <property type="entry name" value="IG_LIKE"/>
    <property type="match status" value="1"/>
</dbReference>
<dbReference type="InterPro" id="IPR036179">
    <property type="entry name" value="Ig-like_dom_sf"/>
</dbReference>
<evidence type="ECO:0000256" key="11">
    <source>
        <dbReference type="SAM" id="SignalP"/>
    </source>
</evidence>
<gene>
    <name evidence="13" type="ORF">D9C73_017486</name>
</gene>
<reference evidence="13 14" key="1">
    <citation type="submission" date="2019-01" db="EMBL/GenBank/DDBJ databases">
        <title>Genome Assembly of Collichthys lucidus.</title>
        <authorList>
            <person name="Cai M."/>
            <person name="Xiao S."/>
        </authorList>
    </citation>
    <scope>NUCLEOTIDE SEQUENCE [LARGE SCALE GENOMIC DNA]</scope>
    <source>
        <strain evidence="13">JT15FE1705JMU</strain>
        <tissue evidence="13">Muscle</tissue>
    </source>
</reference>
<dbReference type="SUPFAM" id="SSF48726">
    <property type="entry name" value="Immunoglobulin"/>
    <property type="match status" value="1"/>
</dbReference>
<organism evidence="13 14">
    <name type="scientific">Collichthys lucidus</name>
    <name type="common">Big head croaker</name>
    <name type="synonym">Sciaena lucida</name>
    <dbReference type="NCBI Taxonomy" id="240159"/>
    <lineage>
        <taxon>Eukaryota</taxon>
        <taxon>Metazoa</taxon>
        <taxon>Chordata</taxon>
        <taxon>Craniata</taxon>
        <taxon>Vertebrata</taxon>
        <taxon>Euteleostomi</taxon>
        <taxon>Actinopterygii</taxon>
        <taxon>Neopterygii</taxon>
        <taxon>Teleostei</taxon>
        <taxon>Neoteleostei</taxon>
        <taxon>Acanthomorphata</taxon>
        <taxon>Eupercaria</taxon>
        <taxon>Sciaenidae</taxon>
        <taxon>Collichthys</taxon>
    </lineage>
</organism>
<evidence type="ECO:0000313" key="13">
    <source>
        <dbReference type="EMBL" id="TKS83374.1"/>
    </source>
</evidence>
<comment type="subcellular location">
    <subcellularLocation>
        <location evidence="1">Membrane</location>
        <topology evidence="1">Single-pass type I membrane protein</topology>
    </subcellularLocation>
</comment>
<keyword evidence="8" id="KW-0393">Immunoglobulin domain</keyword>
<evidence type="ECO:0000256" key="7">
    <source>
        <dbReference type="ARBA" id="ARBA00023180"/>
    </source>
</evidence>
<evidence type="ECO:0000256" key="3">
    <source>
        <dbReference type="ARBA" id="ARBA00022729"/>
    </source>
</evidence>
<dbReference type="InterPro" id="IPR013783">
    <property type="entry name" value="Ig-like_fold"/>
</dbReference>
<dbReference type="Gene3D" id="2.60.40.10">
    <property type="entry name" value="Immunoglobulins"/>
    <property type="match status" value="1"/>
</dbReference>
<feature type="domain" description="Ig-like" evidence="12">
    <location>
        <begin position="24"/>
        <end position="106"/>
    </location>
</feature>
<dbReference type="Pfam" id="PF07686">
    <property type="entry name" value="V-set"/>
    <property type="match status" value="1"/>
</dbReference>
<dbReference type="GO" id="GO:0043277">
    <property type="term" value="P:apoptotic cell clearance"/>
    <property type="evidence" value="ECO:0007669"/>
    <property type="project" value="TreeGrafter"/>
</dbReference>